<sequence length="115" mass="13045">MYGPKAKPGVKLTEVNISVYGVKSIVIANAEGEINMLIGFFVMNGVYIALFLLFGSCVMCSCLRRMVKRKTLLQNGQLGQQQKPLELKKDRWQYSREHRQACNVSSVFILFRSPL</sequence>
<evidence type="ECO:0000313" key="2">
    <source>
        <dbReference type="EMBL" id="VDD90783.1"/>
    </source>
</evidence>
<keyword evidence="3" id="KW-1185">Reference proteome</keyword>
<evidence type="ECO:0000313" key="4">
    <source>
        <dbReference type="WBParaSite" id="EVEC_0000592301-mRNA-1"/>
    </source>
</evidence>
<dbReference type="OrthoDB" id="5876932at2759"/>
<dbReference type="Proteomes" id="UP000274131">
    <property type="component" value="Unassembled WGS sequence"/>
</dbReference>
<name>A0A0N4V6N2_ENTVE</name>
<keyword evidence="1" id="KW-0472">Membrane</keyword>
<keyword evidence="1" id="KW-1133">Transmembrane helix</keyword>
<evidence type="ECO:0000313" key="3">
    <source>
        <dbReference type="Proteomes" id="UP000274131"/>
    </source>
</evidence>
<dbReference type="WBParaSite" id="EVEC_0000592301-mRNA-1">
    <property type="protein sequence ID" value="EVEC_0000592301-mRNA-1"/>
    <property type="gene ID" value="EVEC_0000592301"/>
</dbReference>
<proteinExistence type="predicted"/>
<protein>
    <submittedName>
        <fullName evidence="2 4">Uncharacterized protein</fullName>
    </submittedName>
</protein>
<dbReference type="AlphaFoldDB" id="A0A0N4V6N2"/>
<dbReference type="EMBL" id="UXUI01008194">
    <property type="protein sequence ID" value="VDD90783.1"/>
    <property type="molecule type" value="Genomic_DNA"/>
</dbReference>
<reference evidence="4" key="1">
    <citation type="submission" date="2017-02" db="UniProtKB">
        <authorList>
            <consortium name="WormBaseParasite"/>
        </authorList>
    </citation>
    <scope>IDENTIFICATION</scope>
</reference>
<accession>A0A0N4V6N2</accession>
<feature type="transmembrane region" description="Helical" evidence="1">
    <location>
        <begin position="37"/>
        <end position="63"/>
    </location>
</feature>
<reference evidence="2 3" key="2">
    <citation type="submission" date="2018-10" db="EMBL/GenBank/DDBJ databases">
        <authorList>
            <consortium name="Pathogen Informatics"/>
        </authorList>
    </citation>
    <scope>NUCLEOTIDE SEQUENCE [LARGE SCALE GENOMIC DNA]</scope>
</reference>
<gene>
    <name evidence="2" type="ORF">EVEC_LOCUS5534</name>
</gene>
<evidence type="ECO:0000256" key="1">
    <source>
        <dbReference type="SAM" id="Phobius"/>
    </source>
</evidence>
<keyword evidence="1" id="KW-0812">Transmembrane</keyword>
<organism evidence="4">
    <name type="scientific">Enterobius vermicularis</name>
    <name type="common">Human pinworm</name>
    <dbReference type="NCBI Taxonomy" id="51028"/>
    <lineage>
        <taxon>Eukaryota</taxon>
        <taxon>Metazoa</taxon>
        <taxon>Ecdysozoa</taxon>
        <taxon>Nematoda</taxon>
        <taxon>Chromadorea</taxon>
        <taxon>Rhabditida</taxon>
        <taxon>Spirurina</taxon>
        <taxon>Oxyuridomorpha</taxon>
        <taxon>Oxyuroidea</taxon>
        <taxon>Oxyuridae</taxon>
        <taxon>Enterobius</taxon>
    </lineage>
</organism>